<dbReference type="EnsemblPlants" id="AET7Gv20008100.2">
    <property type="protein sequence ID" value="AET7Gv20008100.2"/>
    <property type="gene ID" value="AET7Gv20008100"/>
</dbReference>
<organism evidence="1 2">
    <name type="scientific">Aegilops tauschii subsp. strangulata</name>
    <name type="common">Goatgrass</name>
    <dbReference type="NCBI Taxonomy" id="200361"/>
    <lineage>
        <taxon>Eukaryota</taxon>
        <taxon>Viridiplantae</taxon>
        <taxon>Streptophyta</taxon>
        <taxon>Embryophyta</taxon>
        <taxon>Tracheophyta</taxon>
        <taxon>Spermatophyta</taxon>
        <taxon>Magnoliopsida</taxon>
        <taxon>Liliopsida</taxon>
        <taxon>Poales</taxon>
        <taxon>Poaceae</taxon>
        <taxon>BOP clade</taxon>
        <taxon>Pooideae</taxon>
        <taxon>Triticodae</taxon>
        <taxon>Triticeae</taxon>
        <taxon>Triticinae</taxon>
        <taxon>Aegilops</taxon>
    </lineage>
</organism>
<accession>A0A453Q9N9</accession>
<dbReference type="Proteomes" id="UP000015105">
    <property type="component" value="Chromosome 7D"/>
</dbReference>
<dbReference type="Gramene" id="AET7Gv20008100.2">
    <property type="protein sequence ID" value="AET7Gv20008100.2"/>
    <property type="gene ID" value="AET7Gv20008100"/>
</dbReference>
<dbReference type="AlphaFoldDB" id="A0A453Q9N9"/>
<protein>
    <submittedName>
        <fullName evidence="1">Uncharacterized protein</fullName>
    </submittedName>
</protein>
<keyword evidence="2" id="KW-1185">Reference proteome</keyword>
<name>A0A453Q9N9_AEGTS</name>
<reference evidence="1" key="5">
    <citation type="journal article" date="2021" name="G3 (Bethesda)">
        <title>Aegilops tauschii genome assembly Aet v5.0 features greater sequence contiguity and improved annotation.</title>
        <authorList>
            <person name="Wang L."/>
            <person name="Zhu T."/>
            <person name="Rodriguez J.C."/>
            <person name="Deal K.R."/>
            <person name="Dubcovsky J."/>
            <person name="McGuire P.E."/>
            <person name="Lux T."/>
            <person name="Spannagl M."/>
            <person name="Mayer K.F.X."/>
            <person name="Baldrich P."/>
            <person name="Meyers B.C."/>
            <person name="Huo N."/>
            <person name="Gu Y.Q."/>
            <person name="Zhou H."/>
            <person name="Devos K.M."/>
            <person name="Bennetzen J.L."/>
            <person name="Unver T."/>
            <person name="Budak H."/>
            <person name="Gulick P.J."/>
            <person name="Galiba G."/>
            <person name="Kalapos B."/>
            <person name="Nelson D.R."/>
            <person name="Li P."/>
            <person name="You F.M."/>
            <person name="Luo M.C."/>
            <person name="Dvorak J."/>
        </authorList>
    </citation>
    <scope>NUCLEOTIDE SEQUENCE [LARGE SCALE GENOMIC DNA]</scope>
    <source>
        <strain evidence="1">cv. AL8/78</strain>
    </source>
</reference>
<proteinExistence type="predicted"/>
<reference evidence="1" key="4">
    <citation type="submission" date="2019-03" db="UniProtKB">
        <authorList>
            <consortium name="EnsemblPlants"/>
        </authorList>
    </citation>
    <scope>IDENTIFICATION</scope>
</reference>
<reference evidence="2" key="1">
    <citation type="journal article" date="2014" name="Science">
        <title>Ancient hybridizations among the ancestral genomes of bread wheat.</title>
        <authorList>
            <consortium name="International Wheat Genome Sequencing Consortium,"/>
            <person name="Marcussen T."/>
            <person name="Sandve S.R."/>
            <person name="Heier L."/>
            <person name="Spannagl M."/>
            <person name="Pfeifer M."/>
            <person name="Jakobsen K.S."/>
            <person name="Wulff B.B."/>
            <person name="Steuernagel B."/>
            <person name="Mayer K.F."/>
            <person name="Olsen O.A."/>
        </authorList>
    </citation>
    <scope>NUCLEOTIDE SEQUENCE [LARGE SCALE GENOMIC DNA]</scope>
    <source>
        <strain evidence="2">cv. AL8/78</strain>
    </source>
</reference>
<evidence type="ECO:0000313" key="1">
    <source>
        <dbReference type="EnsemblPlants" id="AET7Gv20008100.2"/>
    </source>
</evidence>
<sequence>MPVELVAILRVVPQISSWEANVLYSGLSGHMLGHLAGTQSSYF</sequence>
<evidence type="ECO:0000313" key="2">
    <source>
        <dbReference type="Proteomes" id="UP000015105"/>
    </source>
</evidence>
<reference evidence="1" key="3">
    <citation type="journal article" date="2017" name="Nature">
        <title>Genome sequence of the progenitor of the wheat D genome Aegilops tauschii.</title>
        <authorList>
            <person name="Luo M.C."/>
            <person name="Gu Y.Q."/>
            <person name="Puiu D."/>
            <person name="Wang H."/>
            <person name="Twardziok S.O."/>
            <person name="Deal K.R."/>
            <person name="Huo N."/>
            <person name="Zhu T."/>
            <person name="Wang L."/>
            <person name="Wang Y."/>
            <person name="McGuire P.E."/>
            <person name="Liu S."/>
            <person name="Long H."/>
            <person name="Ramasamy R.K."/>
            <person name="Rodriguez J.C."/>
            <person name="Van S.L."/>
            <person name="Yuan L."/>
            <person name="Wang Z."/>
            <person name="Xia Z."/>
            <person name="Xiao L."/>
            <person name="Anderson O.D."/>
            <person name="Ouyang S."/>
            <person name="Liang Y."/>
            <person name="Zimin A.V."/>
            <person name="Pertea G."/>
            <person name="Qi P."/>
            <person name="Bennetzen J.L."/>
            <person name="Dai X."/>
            <person name="Dawson M.W."/>
            <person name="Muller H.G."/>
            <person name="Kugler K."/>
            <person name="Rivarola-Duarte L."/>
            <person name="Spannagl M."/>
            <person name="Mayer K.F.X."/>
            <person name="Lu F.H."/>
            <person name="Bevan M.W."/>
            <person name="Leroy P."/>
            <person name="Li P."/>
            <person name="You F.M."/>
            <person name="Sun Q."/>
            <person name="Liu Z."/>
            <person name="Lyons E."/>
            <person name="Wicker T."/>
            <person name="Salzberg S.L."/>
            <person name="Devos K.M."/>
            <person name="Dvorak J."/>
        </authorList>
    </citation>
    <scope>NUCLEOTIDE SEQUENCE [LARGE SCALE GENOMIC DNA]</scope>
    <source>
        <strain evidence="1">cv. AL8/78</strain>
    </source>
</reference>
<reference evidence="2" key="2">
    <citation type="journal article" date="2017" name="Nat. Plants">
        <title>The Aegilops tauschii genome reveals multiple impacts of transposons.</title>
        <authorList>
            <person name="Zhao G."/>
            <person name="Zou C."/>
            <person name="Li K."/>
            <person name="Wang K."/>
            <person name="Li T."/>
            <person name="Gao L."/>
            <person name="Zhang X."/>
            <person name="Wang H."/>
            <person name="Yang Z."/>
            <person name="Liu X."/>
            <person name="Jiang W."/>
            <person name="Mao L."/>
            <person name="Kong X."/>
            <person name="Jiao Y."/>
            <person name="Jia J."/>
        </authorList>
    </citation>
    <scope>NUCLEOTIDE SEQUENCE [LARGE SCALE GENOMIC DNA]</scope>
    <source>
        <strain evidence="2">cv. AL8/78</strain>
    </source>
</reference>